<keyword evidence="1" id="KW-0175">Coiled coil</keyword>
<feature type="region of interest" description="Disordered" evidence="2">
    <location>
        <begin position="1"/>
        <end position="28"/>
    </location>
</feature>
<evidence type="ECO:0000313" key="4">
    <source>
        <dbReference type="Proteomes" id="UP000410492"/>
    </source>
</evidence>
<protein>
    <submittedName>
        <fullName evidence="3">Uncharacterized protein</fullName>
    </submittedName>
</protein>
<evidence type="ECO:0000256" key="2">
    <source>
        <dbReference type="SAM" id="MobiDB-lite"/>
    </source>
</evidence>
<dbReference type="OrthoDB" id="6746804at2759"/>
<feature type="coiled-coil region" evidence="1">
    <location>
        <begin position="87"/>
        <end position="125"/>
    </location>
</feature>
<name>A0A653C7G6_CALMS</name>
<organism evidence="3 4">
    <name type="scientific">Callosobruchus maculatus</name>
    <name type="common">Southern cowpea weevil</name>
    <name type="synonym">Pulse bruchid</name>
    <dbReference type="NCBI Taxonomy" id="64391"/>
    <lineage>
        <taxon>Eukaryota</taxon>
        <taxon>Metazoa</taxon>
        <taxon>Ecdysozoa</taxon>
        <taxon>Arthropoda</taxon>
        <taxon>Hexapoda</taxon>
        <taxon>Insecta</taxon>
        <taxon>Pterygota</taxon>
        <taxon>Neoptera</taxon>
        <taxon>Endopterygota</taxon>
        <taxon>Coleoptera</taxon>
        <taxon>Polyphaga</taxon>
        <taxon>Cucujiformia</taxon>
        <taxon>Chrysomeloidea</taxon>
        <taxon>Chrysomelidae</taxon>
        <taxon>Bruchinae</taxon>
        <taxon>Bruchini</taxon>
        <taxon>Callosobruchus</taxon>
    </lineage>
</organism>
<gene>
    <name evidence="3" type="ORF">CALMAC_LOCUS6851</name>
</gene>
<proteinExistence type="predicted"/>
<keyword evidence="4" id="KW-1185">Reference proteome</keyword>
<dbReference type="Proteomes" id="UP000410492">
    <property type="component" value="Unassembled WGS sequence"/>
</dbReference>
<accession>A0A653C7G6</accession>
<reference evidence="3 4" key="1">
    <citation type="submission" date="2019-01" db="EMBL/GenBank/DDBJ databases">
        <authorList>
            <person name="Sayadi A."/>
        </authorList>
    </citation>
    <scope>NUCLEOTIDE SEQUENCE [LARGE SCALE GENOMIC DNA]</scope>
</reference>
<sequence>MSRQCPVAEKCRSMSSAGGGSALIGPPKEAQERSMNAQIPETADAQVQPANDVTVFEKAFMDALVEFMRTTHAVMERWKIASGGQELQMSEEERQAKAAELMQMIEQKQNEIQKLQQQKEQLLGGGANKTYFAQTRSGTVYCIQECEAECADSNAVADYDEPYPAAGYGQQGYARQMYPPGSGFDLSCVPNCTEPCNLPPQYPQSGGCAPECYIRPSGR</sequence>
<evidence type="ECO:0000256" key="1">
    <source>
        <dbReference type="SAM" id="Coils"/>
    </source>
</evidence>
<dbReference type="EMBL" id="CAACVG010007145">
    <property type="protein sequence ID" value="VEN43841.1"/>
    <property type="molecule type" value="Genomic_DNA"/>
</dbReference>
<evidence type="ECO:0000313" key="3">
    <source>
        <dbReference type="EMBL" id="VEN43841.1"/>
    </source>
</evidence>
<dbReference type="AlphaFoldDB" id="A0A653C7G6"/>